<name>A0A371BBY5_9BRAD</name>
<keyword evidence="7" id="KW-1133">Transmembrane helix</keyword>
<comment type="similarity">
    <text evidence="3">Belongs to the methyl-accepting chemotaxis (MCP) protein family.</text>
</comment>
<dbReference type="SMART" id="SM00283">
    <property type="entry name" value="MA"/>
    <property type="match status" value="1"/>
</dbReference>
<dbReference type="InterPro" id="IPR004089">
    <property type="entry name" value="MCPsignal_dom"/>
</dbReference>
<dbReference type="SUPFAM" id="SSF58104">
    <property type="entry name" value="Methyl-accepting chemotaxis protein (MCP) signaling domain"/>
    <property type="match status" value="1"/>
</dbReference>
<evidence type="ECO:0000256" key="3">
    <source>
        <dbReference type="ARBA" id="ARBA00029447"/>
    </source>
</evidence>
<dbReference type="RefSeq" id="WP_115517062.1">
    <property type="nucleotide sequence ID" value="NZ_QRGO01000001.1"/>
</dbReference>
<evidence type="ECO:0000313" key="10">
    <source>
        <dbReference type="EMBL" id="RDV05037.1"/>
    </source>
</evidence>
<evidence type="ECO:0000313" key="11">
    <source>
        <dbReference type="Proteomes" id="UP000263993"/>
    </source>
</evidence>
<dbReference type="Pfam" id="PF00015">
    <property type="entry name" value="MCPsignal"/>
    <property type="match status" value="1"/>
</dbReference>
<evidence type="ECO:0000256" key="6">
    <source>
        <dbReference type="SAM" id="MobiDB-lite"/>
    </source>
</evidence>
<dbReference type="GO" id="GO:0007165">
    <property type="term" value="P:signal transduction"/>
    <property type="evidence" value="ECO:0007669"/>
    <property type="project" value="UniProtKB-KW"/>
</dbReference>
<sequence>MALFSFKSISTRIAVTFALVVPIAIWALSSETWRSYELYSKAQKADRQNAAANALILGVYDILIERAYVSSALQAADPAGTELLKDIAGQRSGSKAKIDAALKALMTEDFPRKQELVKEFNEARAKADQYRQKADEAIKQPKTQRDGDVVKNAVPALSGFASTAQKLWNRVLSSTSAMDPELARLAAIRIYAWNMRDIGGSERSTLAQSISAGAAIPAANLERIQVIRNQVALLWRLLQASLIDGEHATIAAGVKAATDGYFGKFQPMADEIRKISAAGGKYPVNNDQWVDTTTPLLATILDVMNGAGKASEIYTADLQTSSLWMLSLNATLLVACIAIFFGAIAFSVITVARPLRMLTKPLGQIADGDFAVDVPYRERPDEIGQIAVAVNGMADKVRGALLQIKSAATEVTNASIEISTATTDLSQRTEEQAASLEETTAAMEEISSIIKQNAENAREASRSADDTRAISDQSGEVVAKAVEAMARIEESSKSISEIIVVIDEIARQTNLLALNAAVEAARAGEAGRGFAVVASEVRSLAQRSSQAAKDITALITKSGGQVREGVDLVNQAGAALGRITDSIQKVTSLINDIASASAEQSTGVDEVNKAMNMMDDTTQQNSALVEENAATAKMLEQQARMMDGQIAFFRFGDEMSPAAETRHPAARGAAPVRHKRAADIDEAA</sequence>
<evidence type="ECO:0000259" key="9">
    <source>
        <dbReference type="PROSITE" id="PS50885"/>
    </source>
</evidence>
<dbReference type="InterPro" id="IPR051310">
    <property type="entry name" value="MCP_chemotaxis"/>
</dbReference>
<dbReference type="PROSITE" id="PS50111">
    <property type="entry name" value="CHEMOTAXIS_TRANSDUC_2"/>
    <property type="match status" value="1"/>
</dbReference>
<evidence type="ECO:0000256" key="5">
    <source>
        <dbReference type="SAM" id="Coils"/>
    </source>
</evidence>
<dbReference type="OrthoDB" id="3378718at2"/>
<dbReference type="Proteomes" id="UP000263993">
    <property type="component" value="Unassembled WGS sequence"/>
</dbReference>
<feature type="region of interest" description="Disordered" evidence="6">
    <location>
        <begin position="659"/>
        <end position="684"/>
    </location>
</feature>
<dbReference type="InterPro" id="IPR003660">
    <property type="entry name" value="HAMP_dom"/>
</dbReference>
<dbReference type="GO" id="GO:0005886">
    <property type="term" value="C:plasma membrane"/>
    <property type="evidence" value="ECO:0007669"/>
    <property type="project" value="TreeGrafter"/>
</dbReference>
<dbReference type="FunFam" id="1.10.287.950:FF:000001">
    <property type="entry name" value="Methyl-accepting chemotaxis sensory transducer"/>
    <property type="match status" value="1"/>
</dbReference>
<dbReference type="PANTHER" id="PTHR43531:SF14">
    <property type="entry name" value="METHYL-ACCEPTING CHEMOTAXIS PROTEIN I-RELATED"/>
    <property type="match status" value="1"/>
</dbReference>
<comment type="caution">
    <text evidence="10">The sequence shown here is derived from an EMBL/GenBank/DDBJ whole genome shotgun (WGS) entry which is preliminary data.</text>
</comment>
<dbReference type="AlphaFoldDB" id="A0A371BBY5"/>
<dbReference type="Gene3D" id="1.10.287.950">
    <property type="entry name" value="Methyl-accepting chemotaxis protein"/>
    <property type="match status" value="1"/>
</dbReference>
<dbReference type="GO" id="GO:0006935">
    <property type="term" value="P:chemotaxis"/>
    <property type="evidence" value="ECO:0007669"/>
    <property type="project" value="TreeGrafter"/>
</dbReference>
<gene>
    <name evidence="10" type="ORF">DXH78_10965</name>
</gene>
<dbReference type="CDD" id="cd06225">
    <property type="entry name" value="HAMP"/>
    <property type="match status" value="1"/>
</dbReference>
<evidence type="ECO:0000256" key="2">
    <source>
        <dbReference type="ARBA" id="ARBA00022481"/>
    </source>
</evidence>
<protein>
    <submittedName>
        <fullName evidence="10">HAMP domain-containing protein</fullName>
    </submittedName>
</protein>
<dbReference type="PROSITE" id="PS50885">
    <property type="entry name" value="HAMP"/>
    <property type="match status" value="1"/>
</dbReference>
<proteinExistence type="inferred from homology"/>
<evidence type="ECO:0000256" key="4">
    <source>
        <dbReference type="PROSITE-ProRule" id="PRU00284"/>
    </source>
</evidence>
<organism evidence="10 11">
    <name type="scientific">Undibacter mobilis</name>
    <dbReference type="NCBI Taxonomy" id="2292256"/>
    <lineage>
        <taxon>Bacteria</taxon>
        <taxon>Pseudomonadati</taxon>
        <taxon>Pseudomonadota</taxon>
        <taxon>Alphaproteobacteria</taxon>
        <taxon>Hyphomicrobiales</taxon>
        <taxon>Nitrobacteraceae</taxon>
        <taxon>Undibacter</taxon>
    </lineage>
</organism>
<keyword evidence="7" id="KW-0472">Membrane</keyword>
<keyword evidence="11" id="KW-1185">Reference proteome</keyword>
<evidence type="ECO:0000256" key="1">
    <source>
        <dbReference type="ARBA" id="ARBA00004370"/>
    </source>
</evidence>
<feature type="domain" description="HAMP" evidence="9">
    <location>
        <begin position="349"/>
        <end position="402"/>
    </location>
</feature>
<keyword evidence="2" id="KW-0488">Methylation</keyword>
<accession>A0A371BBY5</accession>
<feature type="coiled-coil region" evidence="5">
    <location>
        <begin position="113"/>
        <end position="140"/>
    </location>
</feature>
<dbReference type="GO" id="GO:0004888">
    <property type="term" value="F:transmembrane signaling receptor activity"/>
    <property type="evidence" value="ECO:0007669"/>
    <property type="project" value="TreeGrafter"/>
</dbReference>
<keyword evidence="4" id="KW-0807">Transducer</keyword>
<feature type="domain" description="Methyl-accepting transducer" evidence="8">
    <location>
        <begin position="407"/>
        <end position="636"/>
    </location>
</feature>
<comment type="subcellular location">
    <subcellularLocation>
        <location evidence="1">Membrane</location>
    </subcellularLocation>
</comment>
<evidence type="ECO:0000256" key="7">
    <source>
        <dbReference type="SAM" id="Phobius"/>
    </source>
</evidence>
<keyword evidence="5" id="KW-0175">Coiled coil</keyword>
<feature type="transmembrane region" description="Helical" evidence="7">
    <location>
        <begin position="323"/>
        <end position="352"/>
    </location>
</feature>
<keyword evidence="7" id="KW-0812">Transmembrane</keyword>
<evidence type="ECO:0000259" key="8">
    <source>
        <dbReference type="PROSITE" id="PS50111"/>
    </source>
</evidence>
<dbReference type="CDD" id="cd11386">
    <property type="entry name" value="MCP_signal"/>
    <property type="match status" value="1"/>
</dbReference>
<dbReference type="PANTHER" id="PTHR43531">
    <property type="entry name" value="PROTEIN ICFG"/>
    <property type="match status" value="1"/>
</dbReference>
<dbReference type="EMBL" id="QRGO01000001">
    <property type="protein sequence ID" value="RDV05037.1"/>
    <property type="molecule type" value="Genomic_DNA"/>
</dbReference>
<dbReference type="Pfam" id="PF00672">
    <property type="entry name" value="HAMP"/>
    <property type="match status" value="1"/>
</dbReference>
<dbReference type="SMART" id="SM00304">
    <property type="entry name" value="HAMP"/>
    <property type="match status" value="1"/>
</dbReference>
<reference evidence="11" key="1">
    <citation type="submission" date="2018-08" db="EMBL/GenBank/DDBJ databases">
        <authorList>
            <person name="Kim S.-J."/>
            <person name="Jung G.-Y."/>
        </authorList>
    </citation>
    <scope>NUCLEOTIDE SEQUENCE [LARGE SCALE GENOMIC DNA]</scope>
    <source>
        <strain evidence="11">GY_H</strain>
    </source>
</reference>